<proteinExistence type="predicted"/>
<dbReference type="Proteomes" id="UP001057402">
    <property type="component" value="Chromosome 6"/>
</dbReference>
<evidence type="ECO:0000313" key="2">
    <source>
        <dbReference type="Proteomes" id="UP001057402"/>
    </source>
</evidence>
<accession>A0ACB9QIJ4</accession>
<evidence type="ECO:0000313" key="1">
    <source>
        <dbReference type="EMBL" id="KAI4365988.1"/>
    </source>
</evidence>
<keyword evidence="2" id="KW-1185">Reference proteome</keyword>
<organism evidence="1 2">
    <name type="scientific">Melastoma candidum</name>
    <dbReference type="NCBI Taxonomy" id="119954"/>
    <lineage>
        <taxon>Eukaryota</taxon>
        <taxon>Viridiplantae</taxon>
        <taxon>Streptophyta</taxon>
        <taxon>Embryophyta</taxon>
        <taxon>Tracheophyta</taxon>
        <taxon>Spermatophyta</taxon>
        <taxon>Magnoliopsida</taxon>
        <taxon>eudicotyledons</taxon>
        <taxon>Gunneridae</taxon>
        <taxon>Pentapetalae</taxon>
        <taxon>rosids</taxon>
        <taxon>malvids</taxon>
        <taxon>Myrtales</taxon>
        <taxon>Melastomataceae</taxon>
        <taxon>Melastomatoideae</taxon>
        <taxon>Melastomateae</taxon>
        <taxon>Melastoma</taxon>
    </lineage>
</organism>
<protein>
    <submittedName>
        <fullName evidence="1">Uncharacterized protein</fullName>
    </submittedName>
</protein>
<name>A0ACB9QIJ4_9MYRT</name>
<comment type="caution">
    <text evidence="1">The sequence shown here is derived from an EMBL/GenBank/DDBJ whole genome shotgun (WGS) entry which is preliminary data.</text>
</comment>
<reference evidence="2" key="1">
    <citation type="journal article" date="2023" name="Front. Plant Sci.">
        <title>Chromosomal-level genome assembly of Melastoma candidum provides insights into trichome evolution.</title>
        <authorList>
            <person name="Zhong Y."/>
            <person name="Wu W."/>
            <person name="Sun C."/>
            <person name="Zou P."/>
            <person name="Liu Y."/>
            <person name="Dai S."/>
            <person name="Zhou R."/>
        </authorList>
    </citation>
    <scope>NUCLEOTIDE SEQUENCE [LARGE SCALE GENOMIC DNA]</scope>
</reference>
<dbReference type="EMBL" id="CM042885">
    <property type="protein sequence ID" value="KAI4365988.1"/>
    <property type="molecule type" value="Genomic_DNA"/>
</dbReference>
<gene>
    <name evidence="1" type="ORF">MLD38_021919</name>
</gene>
<sequence>MAIDLMERMLVFDPSRRLTTADALHHPYLAGLYDPSTDMAAKSTEPLKAFNRMNEGILRKVIYQEMRHYNICYYTLFGERVDDREFLEILSASACQ</sequence>